<dbReference type="SMART" id="SM00339">
    <property type="entry name" value="FH"/>
    <property type="match status" value="1"/>
</dbReference>
<evidence type="ECO:0000256" key="7">
    <source>
        <dbReference type="SAM" id="MobiDB-lite"/>
    </source>
</evidence>
<dbReference type="InterPro" id="IPR036390">
    <property type="entry name" value="WH_DNA-bd_sf"/>
</dbReference>
<evidence type="ECO:0000256" key="4">
    <source>
        <dbReference type="ARBA" id="ARBA00023163"/>
    </source>
</evidence>
<protein>
    <submittedName>
        <fullName evidence="10">Fork-head domain-containing protein</fullName>
    </submittedName>
</protein>
<dbReference type="PANTHER" id="PTHR45881:SF1">
    <property type="entry name" value="FORK HEAD PROTEIN HOMOLOG 2"/>
    <property type="match status" value="1"/>
</dbReference>
<evidence type="ECO:0000259" key="8">
    <source>
        <dbReference type="PROSITE" id="PS50039"/>
    </source>
</evidence>
<dbReference type="Gene3D" id="1.10.10.10">
    <property type="entry name" value="Winged helix-like DNA-binding domain superfamily/Winged helix DNA-binding domain"/>
    <property type="match status" value="1"/>
</dbReference>
<keyword evidence="3 6" id="KW-0238">DNA-binding</keyword>
<reference evidence="10" key="2">
    <citation type="submission" date="2020-10" db="UniProtKB">
        <authorList>
            <consortium name="WormBaseParasite"/>
        </authorList>
    </citation>
    <scope>IDENTIFICATION</scope>
</reference>
<evidence type="ECO:0000256" key="3">
    <source>
        <dbReference type="ARBA" id="ARBA00023125"/>
    </source>
</evidence>
<keyword evidence="4" id="KW-0804">Transcription</keyword>
<name>A0A7E4W5M7_PANRE</name>
<proteinExistence type="predicted"/>
<comment type="subcellular location">
    <subcellularLocation>
        <location evidence="1 6">Nucleus</location>
    </subcellularLocation>
</comment>
<keyword evidence="5 6" id="KW-0539">Nucleus</keyword>
<reference evidence="9" key="1">
    <citation type="journal article" date="2013" name="Genetics">
        <title>The draft genome and transcriptome of Panagrellus redivivus are shaped by the harsh demands of a free-living lifestyle.</title>
        <authorList>
            <person name="Srinivasan J."/>
            <person name="Dillman A.R."/>
            <person name="Macchietto M.G."/>
            <person name="Heikkinen L."/>
            <person name="Lakso M."/>
            <person name="Fracchia K.M."/>
            <person name="Antoshechkin I."/>
            <person name="Mortazavi A."/>
            <person name="Wong G."/>
            <person name="Sternberg P.W."/>
        </authorList>
    </citation>
    <scope>NUCLEOTIDE SEQUENCE [LARGE SCALE GENOMIC DNA]</scope>
    <source>
        <strain evidence="9">MT8872</strain>
    </source>
</reference>
<dbReference type="GO" id="GO:0000981">
    <property type="term" value="F:DNA-binding transcription factor activity, RNA polymerase II-specific"/>
    <property type="evidence" value="ECO:0007669"/>
    <property type="project" value="TreeGrafter"/>
</dbReference>
<evidence type="ECO:0000313" key="9">
    <source>
        <dbReference type="Proteomes" id="UP000492821"/>
    </source>
</evidence>
<evidence type="ECO:0000313" key="10">
    <source>
        <dbReference type="WBParaSite" id="Pan_g7135.t1"/>
    </source>
</evidence>
<dbReference type="GO" id="GO:0005634">
    <property type="term" value="C:nucleus"/>
    <property type="evidence" value="ECO:0007669"/>
    <property type="project" value="UniProtKB-SubCell"/>
</dbReference>
<dbReference type="InterPro" id="IPR001766">
    <property type="entry name" value="Fork_head_dom"/>
</dbReference>
<feature type="region of interest" description="Disordered" evidence="7">
    <location>
        <begin position="126"/>
        <end position="148"/>
    </location>
</feature>
<feature type="domain" description="Fork-head" evidence="8">
    <location>
        <begin position="34"/>
        <end position="126"/>
    </location>
</feature>
<dbReference type="PANTHER" id="PTHR45881">
    <property type="entry name" value="CHECKPOINT SUPPRESSOR 1-LIKE, ISOFORM A-RELATED"/>
    <property type="match status" value="1"/>
</dbReference>
<dbReference type="Proteomes" id="UP000492821">
    <property type="component" value="Unassembled WGS sequence"/>
</dbReference>
<keyword evidence="9" id="KW-1185">Reference proteome</keyword>
<keyword evidence="2" id="KW-0805">Transcription regulation</keyword>
<accession>A0A7E4W5M7</accession>
<dbReference type="PROSITE" id="PS50039">
    <property type="entry name" value="FORK_HEAD_3"/>
    <property type="match status" value="1"/>
</dbReference>
<dbReference type="PRINTS" id="PR00053">
    <property type="entry name" value="FORKHEAD"/>
</dbReference>
<evidence type="ECO:0000256" key="5">
    <source>
        <dbReference type="ARBA" id="ARBA00023242"/>
    </source>
</evidence>
<evidence type="ECO:0000256" key="2">
    <source>
        <dbReference type="ARBA" id="ARBA00023015"/>
    </source>
</evidence>
<dbReference type="InterPro" id="IPR030456">
    <property type="entry name" value="TF_fork_head_CS_2"/>
</dbReference>
<dbReference type="PROSITE" id="PS00658">
    <property type="entry name" value="FORK_HEAD_2"/>
    <property type="match status" value="1"/>
</dbReference>
<dbReference type="Pfam" id="PF00250">
    <property type="entry name" value="Forkhead"/>
    <property type="match status" value="1"/>
</dbReference>
<dbReference type="AlphaFoldDB" id="A0A7E4W5M7"/>
<evidence type="ECO:0000256" key="6">
    <source>
        <dbReference type="PROSITE-ProRule" id="PRU00089"/>
    </source>
</evidence>
<dbReference type="InterPro" id="IPR036388">
    <property type="entry name" value="WH-like_DNA-bd_sf"/>
</dbReference>
<dbReference type="SUPFAM" id="SSF46785">
    <property type="entry name" value="Winged helix' DNA-binding domain"/>
    <property type="match status" value="1"/>
</dbReference>
<evidence type="ECO:0000256" key="1">
    <source>
        <dbReference type="ARBA" id="ARBA00004123"/>
    </source>
</evidence>
<organism evidence="9 10">
    <name type="scientific">Panagrellus redivivus</name>
    <name type="common">Microworm</name>
    <dbReference type="NCBI Taxonomy" id="6233"/>
    <lineage>
        <taxon>Eukaryota</taxon>
        <taxon>Metazoa</taxon>
        <taxon>Ecdysozoa</taxon>
        <taxon>Nematoda</taxon>
        <taxon>Chromadorea</taxon>
        <taxon>Rhabditida</taxon>
        <taxon>Tylenchina</taxon>
        <taxon>Panagrolaimomorpha</taxon>
        <taxon>Panagrolaimoidea</taxon>
        <taxon>Panagrolaimidae</taxon>
        <taxon>Panagrellus</taxon>
    </lineage>
</organism>
<feature type="DNA-binding region" description="Fork-head" evidence="6">
    <location>
        <begin position="34"/>
        <end position="126"/>
    </location>
</feature>
<sequence>MAEECELPTLRWFLTNAKSNKERETKDYSNSPEKPPHKYSQIIADAFVANDHAKLSLSQIYGYFTSKYGFFRLPHRSWKNSVRHLLSLDSRFIKVPRNANKRGKGALWMLDRSAVYADGTLKPAAKNVKRSNSRRMPTSRIRRESSLCSTDKPHLNPVVERYLAKMHKLRQRNDFSNCSSPMTEYGTNTSIDNGEYAEYYGEIEVSDASFLEDFGLSVDDFDTVGGRFSPDILDEFLSETFIEDEYPEDS</sequence>
<dbReference type="WBParaSite" id="Pan_g7135.t1">
    <property type="protein sequence ID" value="Pan_g7135.t1"/>
    <property type="gene ID" value="Pan_g7135"/>
</dbReference>
<dbReference type="GO" id="GO:0000978">
    <property type="term" value="F:RNA polymerase II cis-regulatory region sequence-specific DNA binding"/>
    <property type="evidence" value="ECO:0007669"/>
    <property type="project" value="TreeGrafter"/>
</dbReference>